<feature type="domain" description="CMP/dCMP-type deaminase" evidence="1">
    <location>
        <begin position="7"/>
        <end position="102"/>
    </location>
</feature>
<dbReference type="PATRIC" id="fig|1217710.3.peg.46"/>
<organism evidence="2 3">
    <name type="scientific">Acinetobacter variabilis</name>
    <dbReference type="NCBI Taxonomy" id="70346"/>
    <lineage>
        <taxon>Bacteria</taxon>
        <taxon>Pseudomonadati</taxon>
        <taxon>Pseudomonadota</taxon>
        <taxon>Gammaproteobacteria</taxon>
        <taxon>Moraxellales</taxon>
        <taxon>Moraxellaceae</taxon>
        <taxon>Acinetobacter</taxon>
    </lineage>
</organism>
<sequence length="149" mass="17119">MIEMKHIAMLIAERAARQSNCKKRQVAFVAFNDKGILKVGVNQHAPDKPCQCVAGVHDPDVEHAERVIEDEWFPDSQAVVTYAPCYGCAVELAPSGINTVFIKHVKHEVGIKHLHKNRIVTHNEWLTPMQRIQAAWLLKWTHRQYEEYL</sequence>
<proteinExistence type="predicted"/>
<dbReference type="InterPro" id="IPR002125">
    <property type="entry name" value="CMP_dCMP_dom"/>
</dbReference>
<dbReference type="GO" id="GO:0003824">
    <property type="term" value="F:catalytic activity"/>
    <property type="evidence" value="ECO:0007669"/>
    <property type="project" value="InterPro"/>
</dbReference>
<dbReference type="HOGENOM" id="CLU_1745734_0_0_6"/>
<comment type="caution">
    <text evidence="2">The sequence shown here is derived from an EMBL/GenBank/DDBJ whole genome shotgun (WGS) entry which is preliminary data.</text>
</comment>
<protein>
    <recommendedName>
        <fullName evidence="1">CMP/dCMP-type deaminase domain-containing protein</fullName>
    </recommendedName>
</protein>
<dbReference type="SUPFAM" id="SSF53927">
    <property type="entry name" value="Cytidine deaminase-like"/>
    <property type="match status" value="1"/>
</dbReference>
<dbReference type="InterPro" id="IPR016193">
    <property type="entry name" value="Cytidine_deaminase-like"/>
</dbReference>
<reference evidence="2 3" key="1">
    <citation type="submission" date="2013-02" db="EMBL/GenBank/DDBJ databases">
        <title>The Genome Sequence of Acinetobacter sp. NIPH 899.</title>
        <authorList>
            <consortium name="The Broad Institute Genome Sequencing Platform"/>
            <consortium name="The Broad Institute Genome Sequencing Center for Infectious Disease"/>
            <person name="Cerqueira G."/>
            <person name="Feldgarden M."/>
            <person name="Courvalin P."/>
            <person name="Perichon B."/>
            <person name="Grillot-Courvalin C."/>
            <person name="Clermont D."/>
            <person name="Rocha E."/>
            <person name="Yoon E.-J."/>
            <person name="Nemec A."/>
            <person name="Walker B."/>
            <person name="Young S.K."/>
            <person name="Zeng Q."/>
            <person name="Gargeya S."/>
            <person name="Fitzgerald M."/>
            <person name="Haas B."/>
            <person name="Abouelleil A."/>
            <person name="Alvarado L."/>
            <person name="Arachchi H.M."/>
            <person name="Berlin A.M."/>
            <person name="Chapman S.B."/>
            <person name="Dewar J."/>
            <person name="Goldberg J."/>
            <person name="Griggs A."/>
            <person name="Gujja S."/>
            <person name="Hansen M."/>
            <person name="Howarth C."/>
            <person name="Imamovic A."/>
            <person name="Larimer J."/>
            <person name="McCowan C."/>
            <person name="Murphy C."/>
            <person name="Neiman D."/>
            <person name="Pearson M."/>
            <person name="Priest M."/>
            <person name="Roberts A."/>
            <person name="Saif S."/>
            <person name="Shea T."/>
            <person name="Sisk P."/>
            <person name="Sykes S."/>
            <person name="Wortman J."/>
            <person name="Nusbaum C."/>
            <person name="Birren B."/>
        </authorList>
    </citation>
    <scope>NUCLEOTIDE SEQUENCE [LARGE SCALE GENOMIC DNA]</scope>
    <source>
        <strain evidence="2 3">NIPH 899</strain>
    </source>
</reference>
<keyword evidence="3" id="KW-1185">Reference proteome</keyword>
<dbReference type="AlphaFoldDB" id="N8VM36"/>
<gene>
    <name evidence="2" type="ORF">F969_00053</name>
</gene>
<evidence type="ECO:0000313" key="3">
    <source>
        <dbReference type="Proteomes" id="UP000013070"/>
    </source>
</evidence>
<accession>N8VM36</accession>
<evidence type="ECO:0000259" key="1">
    <source>
        <dbReference type="Pfam" id="PF00383"/>
    </source>
</evidence>
<evidence type="ECO:0000313" key="2">
    <source>
        <dbReference type="EMBL" id="ENV00967.1"/>
    </source>
</evidence>
<dbReference type="Proteomes" id="UP000013070">
    <property type="component" value="Unassembled WGS sequence"/>
</dbReference>
<dbReference type="Gene3D" id="3.40.140.10">
    <property type="entry name" value="Cytidine Deaminase, domain 2"/>
    <property type="match status" value="1"/>
</dbReference>
<name>N8VM36_9GAMM</name>
<dbReference type="Pfam" id="PF00383">
    <property type="entry name" value="dCMP_cyt_deam_1"/>
    <property type="match status" value="1"/>
</dbReference>
<dbReference type="EMBL" id="APPE01000006">
    <property type="protein sequence ID" value="ENV00967.1"/>
    <property type="molecule type" value="Genomic_DNA"/>
</dbReference>